<evidence type="ECO:0000313" key="4">
    <source>
        <dbReference type="Proteomes" id="UP000516148"/>
    </source>
</evidence>
<gene>
    <name evidence="3" type="ORF">H3Z74_02375</name>
</gene>
<feature type="signal peptide" evidence="1">
    <location>
        <begin position="1"/>
        <end position="22"/>
    </location>
</feature>
<proteinExistence type="predicted"/>
<keyword evidence="4" id="KW-1185">Reference proteome</keyword>
<dbReference type="KEGG" id="spap:H3Z74_02375"/>
<dbReference type="Gene3D" id="1.10.238.10">
    <property type="entry name" value="EF-hand"/>
    <property type="match status" value="1"/>
</dbReference>
<dbReference type="AlphaFoldDB" id="A0A7H0LKB3"/>
<feature type="chain" id="PRO_5028951981" evidence="1">
    <location>
        <begin position="23"/>
        <end position="175"/>
    </location>
</feature>
<dbReference type="Pfam" id="PF13202">
    <property type="entry name" value="EF-hand_5"/>
    <property type="match status" value="1"/>
</dbReference>
<dbReference type="RefSeq" id="WP_187762420.1">
    <property type="nucleotide sequence ID" value="NZ_CP061038.1"/>
</dbReference>
<organism evidence="3 4">
    <name type="scientific">Sphingomonas alpina</name>
    <dbReference type="NCBI Taxonomy" id="653931"/>
    <lineage>
        <taxon>Bacteria</taxon>
        <taxon>Pseudomonadati</taxon>
        <taxon>Pseudomonadota</taxon>
        <taxon>Alphaproteobacteria</taxon>
        <taxon>Sphingomonadales</taxon>
        <taxon>Sphingomonadaceae</taxon>
        <taxon>Sphingomonas</taxon>
    </lineage>
</organism>
<dbReference type="InterPro" id="IPR002048">
    <property type="entry name" value="EF_hand_dom"/>
</dbReference>
<name>A0A7H0LKB3_9SPHN</name>
<dbReference type="Proteomes" id="UP000516148">
    <property type="component" value="Chromosome"/>
</dbReference>
<evidence type="ECO:0000259" key="2">
    <source>
        <dbReference type="PROSITE" id="PS50222"/>
    </source>
</evidence>
<keyword evidence="1" id="KW-0732">Signal</keyword>
<dbReference type="SMART" id="SM00054">
    <property type="entry name" value="EFh"/>
    <property type="match status" value="2"/>
</dbReference>
<accession>A0A7H0LKB3</accession>
<dbReference type="GO" id="GO:0005509">
    <property type="term" value="F:calcium ion binding"/>
    <property type="evidence" value="ECO:0007669"/>
    <property type="project" value="InterPro"/>
</dbReference>
<dbReference type="EMBL" id="CP061038">
    <property type="protein sequence ID" value="QNQ10116.1"/>
    <property type="molecule type" value="Genomic_DNA"/>
</dbReference>
<dbReference type="InterPro" id="IPR018247">
    <property type="entry name" value="EF_Hand_1_Ca_BS"/>
</dbReference>
<evidence type="ECO:0000313" key="3">
    <source>
        <dbReference type="EMBL" id="QNQ10116.1"/>
    </source>
</evidence>
<dbReference type="SUPFAM" id="SSF47473">
    <property type="entry name" value="EF-hand"/>
    <property type="match status" value="1"/>
</dbReference>
<dbReference type="InterPro" id="IPR011992">
    <property type="entry name" value="EF-hand-dom_pair"/>
</dbReference>
<dbReference type="PROSITE" id="PS00018">
    <property type="entry name" value="EF_HAND_1"/>
    <property type="match status" value="1"/>
</dbReference>
<protein>
    <submittedName>
        <fullName evidence="3">EF-hand domain-containing protein</fullName>
    </submittedName>
</protein>
<evidence type="ECO:0000256" key="1">
    <source>
        <dbReference type="SAM" id="SignalP"/>
    </source>
</evidence>
<reference evidence="3 4" key="1">
    <citation type="submission" date="2020-09" db="EMBL/GenBank/DDBJ databases">
        <title>Sphingomonas sp., a new species isolated from pork steak.</title>
        <authorList>
            <person name="Heidler von Heilborn D."/>
        </authorList>
    </citation>
    <scope>NUCLEOTIDE SEQUENCE [LARGE SCALE GENOMIC DNA]</scope>
    <source>
        <strain evidence="4">S8-3T</strain>
    </source>
</reference>
<sequence length="175" mass="18268">MRRLILAAALIALPVIIPPAIAQQRPASPVAGQPIPSVPPGPGQPAATIIAEPAAMMIAACDADGDARVTTAELTTCVAKSFAGTEGAATGSIGYIAYSDWALKWLGDRNALPSPFTVDADNDNRITLVELQGQFAKLFARFDIDKDGVVTRAELLTIKTGFRDLGGRGKRGGKQ</sequence>
<feature type="domain" description="EF-hand" evidence="2">
    <location>
        <begin position="130"/>
        <end position="165"/>
    </location>
</feature>
<dbReference type="PROSITE" id="PS50222">
    <property type="entry name" value="EF_HAND_2"/>
    <property type="match status" value="1"/>
</dbReference>